<organism evidence="8 9">
    <name type="scientific">Aphidius gifuensis</name>
    <name type="common">Parasitoid wasp</name>
    <dbReference type="NCBI Taxonomy" id="684658"/>
    <lineage>
        <taxon>Eukaryota</taxon>
        <taxon>Metazoa</taxon>
        <taxon>Ecdysozoa</taxon>
        <taxon>Arthropoda</taxon>
        <taxon>Hexapoda</taxon>
        <taxon>Insecta</taxon>
        <taxon>Pterygota</taxon>
        <taxon>Neoptera</taxon>
        <taxon>Endopterygota</taxon>
        <taxon>Hymenoptera</taxon>
        <taxon>Apocrita</taxon>
        <taxon>Ichneumonoidea</taxon>
        <taxon>Braconidae</taxon>
        <taxon>Aphidiinae</taxon>
        <taxon>Aphidius</taxon>
    </lineage>
</organism>
<keyword evidence="3" id="KW-0689">Ribosomal protein</keyword>
<dbReference type="OrthoDB" id="1932324at2759"/>
<dbReference type="AlphaFoldDB" id="A0A835CNX3"/>
<evidence type="ECO:0000256" key="4">
    <source>
        <dbReference type="ARBA" id="ARBA00023128"/>
    </source>
</evidence>
<evidence type="ECO:0000313" key="8">
    <source>
        <dbReference type="EMBL" id="KAF7988578.1"/>
    </source>
</evidence>
<dbReference type="GO" id="GO:0008097">
    <property type="term" value="F:5S rRNA binding"/>
    <property type="evidence" value="ECO:0007669"/>
    <property type="project" value="TreeGrafter"/>
</dbReference>
<keyword evidence="5" id="KW-0687">Ribonucleoprotein</keyword>
<sequence>MNIVNKKLISLFIPKNISKNVHTNASLIEKCTEINNRNPRNLELLRIARKPSGYHLERITREYWHRLVLDRSVKHVTINVEHFENGTVVSASTKELSIKKRLYKLHDSSAYMNLGRILAQRCIESGILFVHNDPKQIECNKYNLILQELENNGIILTEPSRFKKANPWDLERPDKPWEVLE</sequence>
<dbReference type="InterPro" id="IPR057268">
    <property type="entry name" value="Ribosomal_L18"/>
</dbReference>
<comment type="subcellular location">
    <subcellularLocation>
        <location evidence="1">Mitochondrion</location>
    </subcellularLocation>
</comment>
<keyword evidence="9" id="KW-1185">Reference proteome</keyword>
<dbReference type="GO" id="GO:0006412">
    <property type="term" value="P:translation"/>
    <property type="evidence" value="ECO:0007669"/>
    <property type="project" value="InterPro"/>
</dbReference>
<evidence type="ECO:0000256" key="3">
    <source>
        <dbReference type="ARBA" id="ARBA00022980"/>
    </source>
</evidence>
<dbReference type="GO" id="GO:0005743">
    <property type="term" value="C:mitochondrial inner membrane"/>
    <property type="evidence" value="ECO:0007669"/>
    <property type="project" value="UniProtKB-ARBA"/>
</dbReference>
<comment type="similarity">
    <text evidence="2">Belongs to the universal ribosomal protein uL18 family.</text>
</comment>
<dbReference type="Proteomes" id="UP000639338">
    <property type="component" value="Unassembled WGS sequence"/>
</dbReference>
<evidence type="ECO:0000256" key="2">
    <source>
        <dbReference type="ARBA" id="ARBA00007116"/>
    </source>
</evidence>
<evidence type="ECO:0000313" key="9">
    <source>
        <dbReference type="Proteomes" id="UP000639338"/>
    </source>
</evidence>
<evidence type="ECO:0000256" key="7">
    <source>
        <dbReference type="ARBA" id="ARBA00082661"/>
    </source>
</evidence>
<keyword evidence="4" id="KW-0496">Mitochondrion</keyword>
<dbReference type="GO" id="GO:1990904">
    <property type="term" value="C:ribonucleoprotein complex"/>
    <property type="evidence" value="ECO:0007669"/>
    <property type="project" value="UniProtKB-KW"/>
</dbReference>
<dbReference type="GO" id="GO:0005840">
    <property type="term" value="C:ribosome"/>
    <property type="evidence" value="ECO:0007669"/>
    <property type="project" value="UniProtKB-KW"/>
</dbReference>
<evidence type="ECO:0000256" key="5">
    <source>
        <dbReference type="ARBA" id="ARBA00023274"/>
    </source>
</evidence>
<proteinExistence type="inferred from homology"/>
<dbReference type="PANTHER" id="PTHR12899:SF3">
    <property type="entry name" value="LARGE RIBOSOMAL SUBUNIT PROTEIN UL18M"/>
    <property type="match status" value="1"/>
</dbReference>
<reference evidence="8 9" key="1">
    <citation type="submission" date="2020-08" db="EMBL/GenBank/DDBJ databases">
        <title>Aphidius gifuensis genome sequencing and assembly.</title>
        <authorList>
            <person name="Du Z."/>
        </authorList>
    </citation>
    <scope>NUCLEOTIDE SEQUENCE [LARGE SCALE GENOMIC DNA]</scope>
    <source>
        <strain evidence="8">YNYX2018</strain>
        <tissue evidence="8">Adults</tissue>
    </source>
</reference>
<dbReference type="GO" id="GO:0003735">
    <property type="term" value="F:structural constituent of ribosome"/>
    <property type="evidence" value="ECO:0007669"/>
    <property type="project" value="InterPro"/>
</dbReference>
<dbReference type="InterPro" id="IPR036967">
    <property type="entry name" value="Ribosomal_uS11_sf"/>
</dbReference>
<protein>
    <recommendedName>
        <fullName evidence="6">Large ribosomal subunit protein uL18m</fullName>
    </recommendedName>
    <alternativeName>
        <fullName evidence="7">39S ribosomal protein L18, mitochondrial</fullName>
    </alternativeName>
</protein>
<name>A0A835CNX3_APHGI</name>
<dbReference type="EMBL" id="JACMRX010000005">
    <property type="protein sequence ID" value="KAF7988578.1"/>
    <property type="molecule type" value="Genomic_DNA"/>
</dbReference>
<evidence type="ECO:0000256" key="6">
    <source>
        <dbReference type="ARBA" id="ARBA00069051"/>
    </source>
</evidence>
<evidence type="ECO:0000256" key="1">
    <source>
        <dbReference type="ARBA" id="ARBA00004173"/>
    </source>
</evidence>
<dbReference type="FunFam" id="3.30.420.80:FF:000005">
    <property type="entry name" value="39S ribosomal protein L18, mitochondrial"/>
    <property type="match status" value="1"/>
</dbReference>
<dbReference type="PANTHER" id="PTHR12899">
    <property type="entry name" value="39S RIBOSOMAL PROTEIN L18, MITOCHONDRIAL"/>
    <property type="match status" value="1"/>
</dbReference>
<dbReference type="InterPro" id="IPR005484">
    <property type="entry name" value="Ribosomal_uL18_bac/plant/anim"/>
</dbReference>
<dbReference type="SUPFAM" id="SSF53137">
    <property type="entry name" value="Translational machinery components"/>
    <property type="match status" value="1"/>
</dbReference>
<gene>
    <name evidence="8" type="ORF">HCN44_001151</name>
</gene>
<dbReference type="Gene3D" id="3.30.420.80">
    <property type="entry name" value="Ribosomal protein S11"/>
    <property type="match status" value="1"/>
</dbReference>
<accession>A0A835CNX3</accession>
<dbReference type="CDD" id="cd00432">
    <property type="entry name" value="Ribosomal_L18_L5e"/>
    <property type="match status" value="1"/>
</dbReference>
<comment type="caution">
    <text evidence="8">The sequence shown here is derived from an EMBL/GenBank/DDBJ whole genome shotgun (WGS) entry which is preliminary data.</text>
</comment>